<protein>
    <submittedName>
        <fullName evidence="1">Uncharacterized protein</fullName>
    </submittedName>
</protein>
<evidence type="ECO:0000313" key="1">
    <source>
        <dbReference type="EMBL" id="GAG44141.1"/>
    </source>
</evidence>
<name>X0Z6D5_9ZZZZ</name>
<organism evidence="1">
    <name type="scientific">marine sediment metagenome</name>
    <dbReference type="NCBI Taxonomy" id="412755"/>
    <lineage>
        <taxon>unclassified sequences</taxon>
        <taxon>metagenomes</taxon>
        <taxon>ecological metagenomes</taxon>
    </lineage>
</organism>
<accession>X0Z6D5</accession>
<dbReference type="AlphaFoldDB" id="X0Z6D5"/>
<reference evidence="1" key="1">
    <citation type="journal article" date="2014" name="Front. Microbiol.">
        <title>High frequency of phylogenetically diverse reductive dehalogenase-homologous genes in deep subseafloor sedimentary metagenomes.</title>
        <authorList>
            <person name="Kawai M."/>
            <person name="Futagami T."/>
            <person name="Toyoda A."/>
            <person name="Takaki Y."/>
            <person name="Nishi S."/>
            <person name="Hori S."/>
            <person name="Arai W."/>
            <person name="Tsubouchi T."/>
            <person name="Morono Y."/>
            <person name="Uchiyama I."/>
            <person name="Ito T."/>
            <person name="Fujiyama A."/>
            <person name="Inagaki F."/>
            <person name="Takami H."/>
        </authorList>
    </citation>
    <scope>NUCLEOTIDE SEQUENCE</scope>
    <source>
        <strain evidence="1">Expedition CK06-06</strain>
    </source>
</reference>
<proteinExistence type="predicted"/>
<dbReference type="EMBL" id="BARS01053949">
    <property type="protein sequence ID" value="GAG44141.1"/>
    <property type="molecule type" value="Genomic_DNA"/>
</dbReference>
<gene>
    <name evidence="1" type="ORF">S01H1_79957</name>
</gene>
<comment type="caution">
    <text evidence="1">The sequence shown here is derived from an EMBL/GenBank/DDBJ whole genome shotgun (WGS) entry which is preliminary data.</text>
</comment>
<sequence length="97" mass="11388">MKRTRQIPEIQEEQYQSVDLPFYRTEIAPILPCRVLDFHTHTWSADNRRNKPSESDAAGRKYMVTTEQYPAGELVHGIFWDNGMKILERVLRAIPKT</sequence>